<dbReference type="RefSeq" id="WP_163765165.1">
    <property type="nucleotide sequence ID" value="NZ_AP022598.1"/>
</dbReference>
<feature type="domain" description="UspA" evidence="2">
    <location>
        <begin position="166"/>
        <end position="297"/>
    </location>
</feature>
<dbReference type="SUPFAM" id="SSF52402">
    <property type="entry name" value="Adenine nucleotide alpha hydrolases-like"/>
    <property type="match status" value="2"/>
</dbReference>
<feature type="domain" description="UspA" evidence="2">
    <location>
        <begin position="10"/>
        <end position="148"/>
    </location>
</feature>
<dbReference type="PRINTS" id="PR01438">
    <property type="entry name" value="UNVRSLSTRESS"/>
</dbReference>
<proteinExistence type="inferred from homology"/>
<dbReference type="EMBL" id="AP022598">
    <property type="protein sequence ID" value="BBY73291.1"/>
    <property type="molecule type" value="Genomic_DNA"/>
</dbReference>
<accession>A0A7I7TXG7</accession>
<dbReference type="AlphaFoldDB" id="A0A7I7TXG7"/>
<name>A0A7I7TXG7_MYCPF</name>
<sequence>MSETATDIGILVAVDGSPESDAAVRWAAREAVLRNRPVTLIHVVAPIVVTWPIDGVMTSYYEWQEENARTVVTAAEKALTAAAGDHTLAAVNIEIRHDAIVPELTAASEHADLLVIGSRGLGRVGGALLGSISRTLLHHARCPVVVTKEAVTKEAGAGTPRDTLPVLLGIDGSPASENATAFAFSEASFRGVDLIALHAWSDVAVFPALGMDWHTYEQQGHEILAERLAGWQERYPDVHVQRRLVSDKPAHWLIEESENVQLVVVGSRGRGGLAGMLLGSVSTAVAESALAPVAVLRG</sequence>
<dbReference type="InterPro" id="IPR014729">
    <property type="entry name" value="Rossmann-like_a/b/a_fold"/>
</dbReference>
<evidence type="ECO:0000259" key="2">
    <source>
        <dbReference type="Pfam" id="PF00582"/>
    </source>
</evidence>
<reference evidence="3 4" key="1">
    <citation type="journal article" date="2019" name="Emerg. Microbes Infect.">
        <title>Comprehensive subspecies identification of 175 nontuberculous mycobacteria species based on 7547 genomic profiles.</title>
        <authorList>
            <person name="Matsumoto Y."/>
            <person name="Kinjo T."/>
            <person name="Motooka D."/>
            <person name="Nabeya D."/>
            <person name="Jung N."/>
            <person name="Uechi K."/>
            <person name="Horii T."/>
            <person name="Iida T."/>
            <person name="Fujita J."/>
            <person name="Nakamura S."/>
        </authorList>
    </citation>
    <scope>NUCLEOTIDE SEQUENCE [LARGE SCALE GENOMIC DNA]</scope>
    <source>
        <strain evidence="3 4">JCM 6367</strain>
    </source>
</reference>
<dbReference type="PANTHER" id="PTHR46268">
    <property type="entry name" value="STRESS RESPONSE PROTEIN NHAX"/>
    <property type="match status" value="1"/>
</dbReference>
<dbReference type="InterPro" id="IPR006016">
    <property type="entry name" value="UspA"/>
</dbReference>
<evidence type="ECO:0000256" key="1">
    <source>
        <dbReference type="ARBA" id="ARBA00008791"/>
    </source>
</evidence>
<dbReference type="Gene3D" id="3.40.50.620">
    <property type="entry name" value="HUPs"/>
    <property type="match status" value="2"/>
</dbReference>
<dbReference type="PANTHER" id="PTHR46268:SF6">
    <property type="entry name" value="UNIVERSAL STRESS PROTEIN UP12"/>
    <property type="match status" value="1"/>
</dbReference>
<dbReference type="Pfam" id="PF00582">
    <property type="entry name" value="Usp"/>
    <property type="match status" value="2"/>
</dbReference>
<evidence type="ECO:0000313" key="3">
    <source>
        <dbReference type="EMBL" id="BBY73291.1"/>
    </source>
</evidence>
<comment type="similarity">
    <text evidence="1">Belongs to the universal stress protein A family.</text>
</comment>
<evidence type="ECO:0000313" key="4">
    <source>
        <dbReference type="Proteomes" id="UP000466554"/>
    </source>
</evidence>
<dbReference type="CDD" id="cd23944">
    <property type="entry name" value="USP_Rv2623_repeat1"/>
    <property type="match status" value="1"/>
</dbReference>
<gene>
    <name evidence="3" type="ORF">MPRF_01900</name>
</gene>
<dbReference type="Proteomes" id="UP000466554">
    <property type="component" value="Chromosome"/>
</dbReference>
<protein>
    <submittedName>
        <fullName evidence="3">Universal stress protein</fullName>
    </submittedName>
</protein>
<organism evidence="3 4">
    <name type="scientific">Mycolicibacterium parafortuitum</name>
    <name type="common">Mycobacterium parafortuitum</name>
    <dbReference type="NCBI Taxonomy" id="39692"/>
    <lineage>
        <taxon>Bacteria</taxon>
        <taxon>Bacillati</taxon>
        <taxon>Actinomycetota</taxon>
        <taxon>Actinomycetes</taxon>
        <taxon>Mycobacteriales</taxon>
        <taxon>Mycobacteriaceae</taxon>
        <taxon>Mycolicibacterium</taxon>
    </lineage>
</organism>
<dbReference type="InterPro" id="IPR006015">
    <property type="entry name" value="Universal_stress_UspA"/>
</dbReference>